<protein>
    <submittedName>
        <fullName evidence="3">DUF4440 domain-containing protein</fullName>
    </submittedName>
</protein>
<gene>
    <name evidence="3" type="ORF">E7Z59_02665</name>
</gene>
<feature type="chain" id="PRO_5020351936" evidence="1">
    <location>
        <begin position="20"/>
        <end position="151"/>
    </location>
</feature>
<dbReference type="InterPro" id="IPR027843">
    <property type="entry name" value="DUF4440"/>
</dbReference>
<dbReference type="Gene3D" id="3.10.450.50">
    <property type="match status" value="1"/>
</dbReference>
<feature type="signal peptide" evidence="1">
    <location>
        <begin position="1"/>
        <end position="19"/>
    </location>
</feature>
<evidence type="ECO:0000313" key="4">
    <source>
        <dbReference type="Proteomes" id="UP000305939"/>
    </source>
</evidence>
<evidence type="ECO:0000256" key="1">
    <source>
        <dbReference type="SAM" id="SignalP"/>
    </source>
</evidence>
<dbReference type="Proteomes" id="UP000305939">
    <property type="component" value="Unassembled WGS sequence"/>
</dbReference>
<dbReference type="Pfam" id="PF14534">
    <property type="entry name" value="DUF4440"/>
    <property type="match status" value="1"/>
</dbReference>
<dbReference type="SUPFAM" id="SSF54427">
    <property type="entry name" value="NTF2-like"/>
    <property type="match status" value="1"/>
</dbReference>
<name>A0A4S3M2A7_9FLAO</name>
<dbReference type="EMBL" id="SSMC01000001">
    <property type="protein sequence ID" value="THD69252.1"/>
    <property type="molecule type" value="Genomic_DNA"/>
</dbReference>
<dbReference type="AlphaFoldDB" id="A0A4S3M2A7"/>
<evidence type="ECO:0000259" key="2">
    <source>
        <dbReference type="Pfam" id="PF14534"/>
    </source>
</evidence>
<organism evidence="3 4">
    <name type="scientific">Robertkochia marina</name>
    <dbReference type="NCBI Taxonomy" id="1227945"/>
    <lineage>
        <taxon>Bacteria</taxon>
        <taxon>Pseudomonadati</taxon>
        <taxon>Bacteroidota</taxon>
        <taxon>Flavobacteriia</taxon>
        <taxon>Flavobacteriales</taxon>
        <taxon>Flavobacteriaceae</taxon>
        <taxon>Robertkochia</taxon>
    </lineage>
</organism>
<dbReference type="InterPro" id="IPR032710">
    <property type="entry name" value="NTF2-like_dom_sf"/>
</dbReference>
<comment type="caution">
    <text evidence="3">The sequence shown here is derived from an EMBL/GenBank/DDBJ whole genome shotgun (WGS) entry which is preliminary data.</text>
</comment>
<accession>A0A4S3M2A7</accession>
<evidence type="ECO:0000313" key="3">
    <source>
        <dbReference type="EMBL" id="THD69252.1"/>
    </source>
</evidence>
<keyword evidence="1" id="KW-0732">Signal</keyword>
<sequence length="151" mass="16801">MKTRIIVLLVLVLSSTLHAQTLLGDQAEGEAILATMKDFSRALVAGDGAAIAKMYTNDARLFPVDRKILSGQELVQYWAPENVTGVTSHQFFPEEINVMGDTAYDFGYYSGTSTNDAGEVVTWKGKYVVVWKKTPAGWKMYLDSWNRVVDE</sequence>
<dbReference type="OrthoDB" id="9814425at2"/>
<dbReference type="RefSeq" id="WP_136334742.1">
    <property type="nucleotide sequence ID" value="NZ_QXMP01000001.1"/>
</dbReference>
<feature type="domain" description="DUF4440" evidence="2">
    <location>
        <begin position="32"/>
        <end position="140"/>
    </location>
</feature>
<reference evidence="3 4" key="1">
    <citation type="submission" date="2019-04" db="EMBL/GenBank/DDBJ databases">
        <title>Draft genome sequence of Robertkochia marina CC-AMO-30D.</title>
        <authorList>
            <person name="Hameed A."/>
            <person name="Lin S.-Y."/>
            <person name="Shahina M."/>
            <person name="Lai W.-A."/>
            <person name="Young C.-C."/>
        </authorList>
    </citation>
    <scope>NUCLEOTIDE SEQUENCE [LARGE SCALE GENOMIC DNA]</scope>
    <source>
        <strain evidence="3 4">CC-AMO-30D</strain>
    </source>
</reference>
<proteinExistence type="predicted"/>
<keyword evidence="4" id="KW-1185">Reference proteome</keyword>